<evidence type="ECO:0000256" key="2">
    <source>
        <dbReference type="ARBA" id="ARBA00022692"/>
    </source>
</evidence>
<name>A0AA39Y9H2_9PEZI</name>
<keyword evidence="2 7" id="KW-0812">Transmembrane</keyword>
<keyword evidence="3 7" id="KW-1133">Transmembrane helix</keyword>
<reference evidence="9" key="1">
    <citation type="submission" date="2023-06" db="EMBL/GenBank/DDBJ databases">
        <title>Genome-scale phylogeny and comparative genomics of the fungal order Sordariales.</title>
        <authorList>
            <consortium name="Lawrence Berkeley National Laboratory"/>
            <person name="Hensen N."/>
            <person name="Bonometti L."/>
            <person name="Westerberg I."/>
            <person name="Brannstrom I.O."/>
            <person name="Guillou S."/>
            <person name="Cros-Aarteil S."/>
            <person name="Calhoun S."/>
            <person name="Haridas S."/>
            <person name="Kuo A."/>
            <person name="Mondo S."/>
            <person name="Pangilinan J."/>
            <person name="Riley R."/>
            <person name="Labutti K."/>
            <person name="Andreopoulos B."/>
            <person name="Lipzen A."/>
            <person name="Chen C."/>
            <person name="Yanf M."/>
            <person name="Daum C."/>
            <person name="Ng V."/>
            <person name="Clum A."/>
            <person name="Steindorff A."/>
            <person name="Ohm R."/>
            <person name="Martin F."/>
            <person name="Silar P."/>
            <person name="Natvig D."/>
            <person name="Lalanne C."/>
            <person name="Gautier V."/>
            <person name="Ament-Velasquez S.L."/>
            <person name="Kruys A."/>
            <person name="Hutchinson M.I."/>
            <person name="Powell A.J."/>
            <person name="Barry K."/>
            <person name="Miller A.N."/>
            <person name="Grigoriev I.V."/>
            <person name="Debuchy R."/>
            <person name="Gladieux P."/>
            <person name="Thoren M.H."/>
            <person name="Johannesson H."/>
        </authorList>
    </citation>
    <scope>NUCLEOTIDE SEQUENCE</scope>
    <source>
        <strain evidence="9">SMH2532-1</strain>
    </source>
</reference>
<evidence type="ECO:0000256" key="4">
    <source>
        <dbReference type="ARBA" id="ARBA00023136"/>
    </source>
</evidence>
<evidence type="ECO:0000259" key="8">
    <source>
        <dbReference type="Pfam" id="PF20684"/>
    </source>
</evidence>
<accession>A0AA39Y9H2</accession>
<feature type="transmembrane region" description="Helical" evidence="7">
    <location>
        <begin position="77"/>
        <end position="95"/>
    </location>
</feature>
<dbReference type="Proteomes" id="UP001174936">
    <property type="component" value="Unassembled WGS sequence"/>
</dbReference>
<feature type="region of interest" description="Disordered" evidence="6">
    <location>
        <begin position="366"/>
        <end position="396"/>
    </location>
</feature>
<protein>
    <recommendedName>
        <fullName evidence="8">Rhodopsin domain-containing protein</fullName>
    </recommendedName>
</protein>
<dbReference type="EMBL" id="JAULSV010000004">
    <property type="protein sequence ID" value="KAK0646965.1"/>
    <property type="molecule type" value="Genomic_DNA"/>
</dbReference>
<dbReference type="InterPro" id="IPR052337">
    <property type="entry name" value="SAT4-like"/>
</dbReference>
<evidence type="ECO:0000313" key="9">
    <source>
        <dbReference type="EMBL" id="KAK0646965.1"/>
    </source>
</evidence>
<dbReference type="GO" id="GO:0016020">
    <property type="term" value="C:membrane"/>
    <property type="evidence" value="ECO:0007669"/>
    <property type="project" value="UniProtKB-SubCell"/>
</dbReference>
<dbReference type="Pfam" id="PF20684">
    <property type="entry name" value="Fung_rhodopsin"/>
    <property type="match status" value="1"/>
</dbReference>
<comment type="caution">
    <text evidence="9">The sequence shown here is derived from an EMBL/GenBank/DDBJ whole genome shotgun (WGS) entry which is preliminary data.</text>
</comment>
<dbReference type="PANTHER" id="PTHR33048">
    <property type="entry name" value="PTH11-LIKE INTEGRAL MEMBRANE PROTEIN (AFU_ORTHOLOGUE AFUA_5G11245)"/>
    <property type="match status" value="1"/>
</dbReference>
<gene>
    <name evidence="9" type="ORF">B0T16DRAFT_446824</name>
</gene>
<keyword evidence="10" id="KW-1185">Reference proteome</keyword>
<proteinExistence type="inferred from homology"/>
<keyword evidence="4 7" id="KW-0472">Membrane</keyword>
<feature type="transmembrane region" description="Helical" evidence="7">
    <location>
        <begin position="267"/>
        <end position="285"/>
    </location>
</feature>
<comment type="similarity">
    <text evidence="5">Belongs to the SAT4 family.</text>
</comment>
<sequence>MGFTAIARQLLNNGGGTSSSNNTLPNGPTGGTLSTVPLTPSISPLPVPGLPEGVTPLTPAQFAALPHDDAGPHLVRTIWVLIGISMVFLLLRLYAKFFRQRGLWWDDYILIGAWLCITTESCMLTYATTLGYGKHIYDLPFDPPTIEKTLLAISIGGTLSLTAAIWSKTSFALTLLRLTDGWLKNCIWFCIITTNIGMGLSALFVWVQCKPIEKAWHPFMEGTCWSPDVIVKYNIFSAAYSAFMDITLALLPWKLIWGLQMKRKEKVGVAVAMSCGVFAGITAIIKTTHIPKMSSMDSYDGVVLFIWGNAESCVTIIACSIPILRVFARDIKTTTRRYYATGAETKDYGQGTKRTRNNTVVVTASRSRTGREKHDDWSDKSILDNQKSPGGRIMQTSEIEVEYRTRKSDEKEYEMHHLP</sequence>
<evidence type="ECO:0000256" key="7">
    <source>
        <dbReference type="SAM" id="Phobius"/>
    </source>
</evidence>
<evidence type="ECO:0000256" key="3">
    <source>
        <dbReference type="ARBA" id="ARBA00022989"/>
    </source>
</evidence>
<evidence type="ECO:0000256" key="5">
    <source>
        <dbReference type="ARBA" id="ARBA00038359"/>
    </source>
</evidence>
<feature type="compositionally biased region" description="Polar residues" evidence="6">
    <location>
        <begin position="383"/>
        <end position="396"/>
    </location>
</feature>
<dbReference type="InterPro" id="IPR049326">
    <property type="entry name" value="Rhodopsin_dom_fungi"/>
</dbReference>
<feature type="compositionally biased region" description="Basic and acidic residues" evidence="6">
    <location>
        <begin position="369"/>
        <end position="382"/>
    </location>
</feature>
<dbReference type="AlphaFoldDB" id="A0AA39Y9H2"/>
<feature type="domain" description="Rhodopsin" evidence="8">
    <location>
        <begin position="91"/>
        <end position="327"/>
    </location>
</feature>
<feature type="transmembrane region" description="Helical" evidence="7">
    <location>
        <begin position="149"/>
        <end position="166"/>
    </location>
</feature>
<evidence type="ECO:0000256" key="6">
    <source>
        <dbReference type="SAM" id="MobiDB-lite"/>
    </source>
</evidence>
<feature type="transmembrane region" description="Helical" evidence="7">
    <location>
        <begin position="186"/>
        <end position="207"/>
    </location>
</feature>
<feature type="transmembrane region" description="Helical" evidence="7">
    <location>
        <begin position="235"/>
        <end position="255"/>
    </location>
</feature>
<comment type="subcellular location">
    <subcellularLocation>
        <location evidence="1">Membrane</location>
        <topology evidence="1">Multi-pass membrane protein</topology>
    </subcellularLocation>
</comment>
<organism evidence="9 10">
    <name type="scientific">Cercophora newfieldiana</name>
    <dbReference type="NCBI Taxonomy" id="92897"/>
    <lineage>
        <taxon>Eukaryota</taxon>
        <taxon>Fungi</taxon>
        <taxon>Dikarya</taxon>
        <taxon>Ascomycota</taxon>
        <taxon>Pezizomycotina</taxon>
        <taxon>Sordariomycetes</taxon>
        <taxon>Sordariomycetidae</taxon>
        <taxon>Sordariales</taxon>
        <taxon>Lasiosphaeriaceae</taxon>
        <taxon>Cercophora</taxon>
    </lineage>
</organism>
<dbReference type="PANTHER" id="PTHR33048:SF42">
    <property type="entry name" value="INTEGRAL MEMBRANE PROTEIN"/>
    <property type="match status" value="1"/>
</dbReference>
<feature type="transmembrane region" description="Helical" evidence="7">
    <location>
        <begin position="107"/>
        <end position="129"/>
    </location>
</feature>
<evidence type="ECO:0000313" key="10">
    <source>
        <dbReference type="Proteomes" id="UP001174936"/>
    </source>
</evidence>
<evidence type="ECO:0000256" key="1">
    <source>
        <dbReference type="ARBA" id="ARBA00004141"/>
    </source>
</evidence>
<feature type="transmembrane region" description="Helical" evidence="7">
    <location>
        <begin position="305"/>
        <end position="328"/>
    </location>
</feature>